<accession>A0A8H6BXM6</accession>
<dbReference type="EMBL" id="JABWAD010000059">
    <property type="protein sequence ID" value="KAF6065021.1"/>
    <property type="molecule type" value="Genomic_DNA"/>
</dbReference>
<proteinExistence type="predicted"/>
<protein>
    <submittedName>
        <fullName evidence="2">Uncharacterized protein</fullName>
    </submittedName>
</protein>
<evidence type="ECO:0000313" key="3">
    <source>
        <dbReference type="Proteomes" id="UP000536275"/>
    </source>
</evidence>
<evidence type="ECO:0000313" key="2">
    <source>
        <dbReference type="EMBL" id="KAF6065021.1"/>
    </source>
</evidence>
<feature type="region of interest" description="Disordered" evidence="1">
    <location>
        <begin position="1"/>
        <end position="47"/>
    </location>
</feature>
<evidence type="ECO:0000256" key="1">
    <source>
        <dbReference type="SAM" id="MobiDB-lite"/>
    </source>
</evidence>
<dbReference type="Proteomes" id="UP000536275">
    <property type="component" value="Unassembled WGS sequence"/>
</dbReference>
<reference evidence="2 3" key="1">
    <citation type="submission" date="2020-03" db="EMBL/GenBank/DDBJ databases">
        <title>FDA dAtabase for Regulatory Grade micrObial Sequences (FDA-ARGOS): Supporting development and validation of Infectious Disease Dx tests.</title>
        <authorList>
            <person name="Campos J."/>
            <person name="Goldberg B."/>
            <person name="Tallon L."/>
            <person name="Sadzewicz L."/>
            <person name="Vavikolanu K."/>
            <person name="Mehta A."/>
            <person name="Aluvathingal J."/>
            <person name="Nadendla S."/>
            <person name="Nandy P."/>
            <person name="Geyer C."/>
            <person name="Yan Y."/>
            <person name="Sichtig H."/>
        </authorList>
    </citation>
    <scope>NUCLEOTIDE SEQUENCE [LARGE SCALE GENOMIC DNA]</scope>
    <source>
        <strain evidence="2 3">FDAARGOS_656</strain>
    </source>
</reference>
<name>A0A8H6BXM6_CANAX</name>
<feature type="compositionally biased region" description="Polar residues" evidence="1">
    <location>
        <begin position="9"/>
        <end position="41"/>
    </location>
</feature>
<sequence>MRTRRQAKATRNVSILSQSNLRLPSLEPSNHRPQYTSSLTPIASPASPGGNLSNLTAGIAATDDVSTSSANIDSEMSPIGPQISASTGLEKYHSGERNDYFGSDDHLMATSESRDLISWKDGKTVDNKDKLYNETLDFVLRQSLKDGEIETELNDGWSFFRNCLGTLTKSN</sequence>
<organism evidence="2 3">
    <name type="scientific">Candida albicans</name>
    <name type="common">Yeast</name>
    <dbReference type="NCBI Taxonomy" id="5476"/>
    <lineage>
        <taxon>Eukaryota</taxon>
        <taxon>Fungi</taxon>
        <taxon>Dikarya</taxon>
        <taxon>Ascomycota</taxon>
        <taxon>Saccharomycotina</taxon>
        <taxon>Pichiomycetes</taxon>
        <taxon>Debaryomycetaceae</taxon>
        <taxon>Candida/Lodderomyces clade</taxon>
        <taxon>Candida</taxon>
    </lineage>
</organism>
<gene>
    <name evidence="2" type="ORF">FOB64_004795</name>
</gene>
<comment type="caution">
    <text evidence="2">The sequence shown here is derived from an EMBL/GenBank/DDBJ whole genome shotgun (WGS) entry which is preliminary data.</text>
</comment>
<dbReference type="AlphaFoldDB" id="A0A8H6BXM6"/>